<dbReference type="EC" id="2.3.1.286" evidence="3"/>
<dbReference type="EMBL" id="BNAL01000023">
    <property type="protein sequence ID" value="GHG06035.1"/>
    <property type="molecule type" value="Genomic_DNA"/>
</dbReference>
<evidence type="ECO:0000256" key="3">
    <source>
        <dbReference type="HAMAP-Rule" id="MF_01121"/>
    </source>
</evidence>
<dbReference type="InterPro" id="IPR029035">
    <property type="entry name" value="DHS-like_NAD/FAD-binding_dom"/>
</dbReference>
<feature type="binding site" evidence="3">
    <location>
        <position position="69"/>
    </location>
    <ligand>
        <name>substrate</name>
    </ligand>
</feature>
<feature type="domain" description="Deacetylase sirtuin-type" evidence="5">
    <location>
        <begin position="1"/>
        <end position="246"/>
    </location>
</feature>
<dbReference type="InterPro" id="IPR026590">
    <property type="entry name" value="Ssirtuin_cat_dom"/>
</dbReference>
<keyword evidence="2 3" id="KW-0520">NAD</keyword>
<comment type="domain">
    <text evidence="3">2 residues (Tyr-66 and Arg-69) present in a large hydrophobic pocket are probably involved in substrate specificity. They are important for desuccinylation activity, but dispensable for deacetylation activity.</text>
</comment>
<dbReference type="Proteomes" id="UP000632154">
    <property type="component" value="Unassembled WGS sequence"/>
</dbReference>
<reference evidence="7" key="1">
    <citation type="journal article" date="2019" name="Int. J. Syst. Evol. Microbiol.">
        <title>The Global Catalogue of Microorganisms (GCM) 10K type strain sequencing project: providing services to taxonomists for standard genome sequencing and annotation.</title>
        <authorList>
            <consortium name="The Broad Institute Genomics Platform"/>
            <consortium name="The Broad Institute Genome Sequencing Center for Infectious Disease"/>
            <person name="Wu L."/>
            <person name="Ma J."/>
        </authorList>
    </citation>
    <scope>NUCLEOTIDE SEQUENCE [LARGE SCALE GENOMIC DNA]</scope>
    <source>
        <strain evidence="7">CGMCC 1.18439</strain>
    </source>
</reference>
<evidence type="ECO:0000259" key="5">
    <source>
        <dbReference type="PROSITE" id="PS50305"/>
    </source>
</evidence>
<dbReference type="InterPro" id="IPR026591">
    <property type="entry name" value="Sirtuin_cat_small_dom_sf"/>
</dbReference>
<dbReference type="SUPFAM" id="SSF52467">
    <property type="entry name" value="DHS-like NAD/FAD-binding domain"/>
    <property type="match status" value="1"/>
</dbReference>
<dbReference type="Gene3D" id="3.40.50.1220">
    <property type="entry name" value="TPP-binding domain"/>
    <property type="match status" value="1"/>
</dbReference>
<organism evidence="6 7">
    <name type="scientific">Deinococcus piscis</name>
    <dbReference type="NCBI Taxonomy" id="394230"/>
    <lineage>
        <taxon>Bacteria</taxon>
        <taxon>Thermotogati</taxon>
        <taxon>Deinococcota</taxon>
        <taxon>Deinococci</taxon>
        <taxon>Deinococcales</taxon>
        <taxon>Deinococcaceae</taxon>
        <taxon>Deinococcus</taxon>
    </lineage>
</organism>
<name>A0ABQ3K770_9DEIO</name>
<dbReference type="PROSITE" id="PS50305">
    <property type="entry name" value="SIRTUIN"/>
    <property type="match status" value="1"/>
</dbReference>
<keyword evidence="7" id="KW-1185">Reference proteome</keyword>
<dbReference type="RefSeq" id="WP_189643387.1">
    <property type="nucleotide sequence ID" value="NZ_BNAL01000023.1"/>
</dbReference>
<feature type="active site" description="Proton acceptor" evidence="3">
    <location>
        <position position="123"/>
    </location>
</feature>
<gene>
    <name evidence="3 6" type="primary">cobB</name>
    <name evidence="6" type="ORF">GCM10017783_18250</name>
</gene>
<evidence type="ECO:0000256" key="2">
    <source>
        <dbReference type="ARBA" id="ARBA00023027"/>
    </source>
</evidence>
<comment type="similarity">
    <text evidence="3">Belongs to the sirtuin family. Class III subfamily.</text>
</comment>
<feature type="binding site" evidence="3">
    <location>
        <begin position="191"/>
        <end position="193"/>
    </location>
    <ligand>
        <name>NAD(+)</name>
        <dbReference type="ChEBI" id="CHEBI:57540"/>
    </ligand>
</feature>
<evidence type="ECO:0000313" key="6">
    <source>
        <dbReference type="EMBL" id="GHG06035.1"/>
    </source>
</evidence>
<dbReference type="InterPro" id="IPR050134">
    <property type="entry name" value="NAD-dep_sirtuin_deacylases"/>
</dbReference>
<evidence type="ECO:0000313" key="7">
    <source>
        <dbReference type="Proteomes" id="UP000632154"/>
    </source>
</evidence>
<dbReference type="CDD" id="cd01412">
    <property type="entry name" value="SIRT5_Af1_CobB"/>
    <property type="match status" value="1"/>
</dbReference>
<dbReference type="PANTHER" id="PTHR11085">
    <property type="entry name" value="NAD-DEPENDENT PROTEIN DEACYLASE SIRTUIN-5, MITOCHONDRIAL-RELATED"/>
    <property type="match status" value="1"/>
</dbReference>
<feature type="binding site" evidence="3">
    <location>
        <position position="235"/>
    </location>
    <ligand>
        <name>NAD(+)</name>
        <dbReference type="ChEBI" id="CHEBI:57540"/>
    </ligand>
</feature>
<sequence>MDLAAARTALQTAHRVAVLTGAGISAESGIPTFRDAQTGHWARFRPEDLASPQAYAADPELVWAWYAGRYRDVLAAQPNAGHHLLAELERQKGAGFFLATQNVDGLHARAGSGSQGGTLVELHGNLGLARDEVTGEVCPLPSPAELTLPPRSSAGHRMRPHIVWFGEFLPEDALNAAGQAFAEAEVALIIGTSSLVYPAAGLAFETRQAGGQVIEVNPERTELTPYANFSLRETASRGLALLMGVD</sequence>
<feature type="binding site" evidence="3">
    <location>
        <begin position="101"/>
        <end position="104"/>
    </location>
    <ligand>
        <name>NAD(+)</name>
        <dbReference type="ChEBI" id="CHEBI:57540"/>
    </ligand>
</feature>
<comment type="function">
    <text evidence="3">NAD-dependent lysine deacetylase and desuccinylase that specifically removes acetyl and succinyl groups on target proteins. Modulates the activities of several proteins which are inactive in their acylated form.</text>
</comment>
<keyword evidence="1" id="KW-0808">Transferase</keyword>
<accession>A0ABQ3K770</accession>
<dbReference type="PANTHER" id="PTHR11085:SF4">
    <property type="entry name" value="NAD-DEPENDENT PROTEIN DEACYLASE"/>
    <property type="match status" value="1"/>
</dbReference>
<proteinExistence type="inferred from homology"/>
<comment type="catalytic activity">
    <reaction evidence="3">
        <text>N(6)-acetyl-L-lysyl-[protein] + NAD(+) + H2O = 2''-O-acetyl-ADP-D-ribose + nicotinamide + L-lysyl-[protein]</text>
        <dbReference type="Rhea" id="RHEA:43636"/>
        <dbReference type="Rhea" id="RHEA-COMP:9752"/>
        <dbReference type="Rhea" id="RHEA-COMP:10731"/>
        <dbReference type="ChEBI" id="CHEBI:15377"/>
        <dbReference type="ChEBI" id="CHEBI:17154"/>
        <dbReference type="ChEBI" id="CHEBI:29969"/>
        <dbReference type="ChEBI" id="CHEBI:57540"/>
        <dbReference type="ChEBI" id="CHEBI:61930"/>
        <dbReference type="ChEBI" id="CHEBI:83767"/>
        <dbReference type="EC" id="2.3.1.286"/>
    </reaction>
</comment>
<evidence type="ECO:0000256" key="4">
    <source>
        <dbReference type="PROSITE-ProRule" id="PRU00236"/>
    </source>
</evidence>
<dbReference type="Gene3D" id="3.30.1600.10">
    <property type="entry name" value="SIR2/SIRT2 'Small Domain"/>
    <property type="match status" value="1"/>
</dbReference>
<feature type="binding site" evidence="3">
    <location>
        <begin position="217"/>
        <end position="219"/>
    </location>
    <ligand>
        <name>NAD(+)</name>
        <dbReference type="ChEBI" id="CHEBI:57540"/>
    </ligand>
</feature>
<protein>
    <recommendedName>
        <fullName evidence="3">NAD-dependent protein deacylase</fullName>
        <ecNumber evidence="3">2.3.1.286</ecNumber>
    </recommendedName>
    <alternativeName>
        <fullName evidence="3">Regulatory protein SIR2 homolog</fullName>
    </alternativeName>
</protein>
<keyword evidence="3" id="KW-0963">Cytoplasm</keyword>
<dbReference type="InterPro" id="IPR027546">
    <property type="entry name" value="Sirtuin_class_III"/>
</dbReference>
<comment type="subcellular location">
    <subcellularLocation>
        <location evidence="3">Cytoplasm</location>
    </subcellularLocation>
</comment>
<feature type="binding site" evidence="3">
    <location>
        <position position="66"/>
    </location>
    <ligand>
        <name>substrate</name>
    </ligand>
</feature>
<dbReference type="HAMAP" id="MF_01121">
    <property type="entry name" value="Sirtuin_ClassIII"/>
    <property type="match status" value="1"/>
</dbReference>
<dbReference type="Pfam" id="PF02146">
    <property type="entry name" value="SIR2"/>
    <property type="match status" value="1"/>
</dbReference>
<evidence type="ECO:0000256" key="1">
    <source>
        <dbReference type="ARBA" id="ARBA00022679"/>
    </source>
</evidence>
<comment type="catalytic activity">
    <reaction evidence="3">
        <text>N(6)-succinyl-L-lysyl-[protein] + NAD(+) + H2O = 2''-O-succinyl-ADP-D-ribose + nicotinamide + L-lysyl-[protein]</text>
        <dbReference type="Rhea" id="RHEA:47668"/>
        <dbReference type="Rhea" id="RHEA-COMP:9752"/>
        <dbReference type="Rhea" id="RHEA-COMP:11877"/>
        <dbReference type="ChEBI" id="CHEBI:15377"/>
        <dbReference type="ChEBI" id="CHEBI:17154"/>
        <dbReference type="ChEBI" id="CHEBI:29969"/>
        <dbReference type="ChEBI" id="CHEBI:57540"/>
        <dbReference type="ChEBI" id="CHEBI:87830"/>
        <dbReference type="ChEBI" id="CHEBI:87832"/>
    </reaction>
</comment>
<dbReference type="InterPro" id="IPR003000">
    <property type="entry name" value="Sirtuin"/>
</dbReference>
<comment type="caution">
    <text evidence="6">The sequence shown here is derived from an EMBL/GenBank/DDBJ whole genome shotgun (WGS) entry which is preliminary data.</text>
</comment>
<comment type="caution">
    <text evidence="3 4">Lacks conserved residue(s) required for the propagation of feature annotation.</text>
</comment>